<evidence type="ECO:0000256" key="3">
    <source>
        <dbReference type="ARBA" id="ARBA00022692"/>
    </source>
</evidence>
<feature type="domain" description="DUF2179" evidence="7">
    <location>
        <begin position="221"/>
        <end position="275"/>
    </location>
</feature>
<dbReference type="InterPro" id="IPR015867">
    <property type="entry name" value="N-reg_PII/ATP_PRibTrfase_C"/>
</dbReference>
<evidence type="ECO:0000256" key="2">
    <source>
        <dbReference type="ARBA" id="ARBA00022475"/>
    </source>
</evidence>
<feature type="transmembrane region" description="Helical" evidence="6">
    <location>
        <begin position="12"/>
        <end position="31"/>
    </location>
</feature>
<dbReference type="OrthoDB" id="1758221at2"/>
<proteinExistence type="predicted"/>
<comment type="subcellular location">
    <subcellularLocation>
        <location evidence="1">Cell membrane</location>
        <topology evidence="1">Multi-pass membrane protein</topology>
    </subcellularLocation>
</comment>
<evidence type="ECO:0000256" key="6">
    <source>
        <dbReference type="SAM" id="Phobius"/>
    </source>
</evidence>
<dbReference type="InterPro" id="IPR003740">
    <property type="entry name" value="YitT"/>
</dbReference>
<dbReference type="RefSeq" id="WP_126832894.1">
    <property type="nucleotide sequence ID" value="NZ_CBCRYB010000011.1"/>
</dbReference>
<protein>
    <recommendedName>
        <fullName evidence="7">DUF2179 domain-containing protein</fullName>
    </recommendedName>
</protein>
<keyword evidence="5 6" id="KW-0472">Membrane</keyword>
<evidence type="ECO:0000313" key="9">
    <source>
        <dbReference type="Proteomes" id="UP000287101"/>
    </source>
</evidence>
<dbReference type="Gene3D" id="3.30.70.120">
    <property type="match status" value="1"/>
</dbReference>
<dbReference type="InterPro" id="IPR051461">
    <property type="entry name" value="UPF0750_membrane"/>
</dbReference>
<keyword evidence="4 6" id="KW-1133">Transmembrane helix</keyword>
<keyword evidence="3 6" id="KW-0812">Transmembrane</keyword>
<dbReference type="InterPro" id="IPR019264">
    <property type="entry name" value="DUF2179"/>
</dbReference>
<comment type="caution">
    <text evidence="8">The sequence shown here is derived from an EMBL/GenBank/DDBJ whole genome shotgun (WGS) entry which is preliminary data.</text>
</comment>
<evidence type="ECO:0000313" key="8">
    <source>
        <dbReference type="EMBL" id="RSU01327.1"/>
    </source>
</evidence>
<evidence type="ECO:0000259" key="7">
    <source>
        <dbReference type="Pfam" id="PF10035"/>
    </source>
</evidence>
<dbReference type="Pfam" id="PF02588">
    <property type="entry name" value="YitT_membrane"/>
    <property type="match status" value="1"/>
</dbReference>
<dbReference type="CDD" id="cd16380">
    <property type="entry name" value="YitT_C"/>
    <property type="match status" value="1"/>
</dbReference>
<evidence type="ECO:0000256" key="4">
    <source>
        <dbReference type="ARBA" id="ARBA00022989"/>
    </source>
</evidence>
<feature type="transmembrane region" description="Helical" evidence="6">
    <location>
        <begin position="83"/>
        <end position="102"/>
    </location>
</feature>
<dbReference type="Pfam" id="PF10035">
    <property type="entry name" value="DUF2179"/>
    <property type="match status" value="1"/>
</dbReference>
<feature type="transmembrane region" description="Helical" evidence="6">
    <location>
        <begin position="51"/>
        <end position="76"/>
    </location>
</feature>
<gene>
    <name evidence="8" type="ORF">CBF31_10790</name>
</gene>
<feature type="transmembrane region" description="Helical" evidence="6">
    <location>
        <begin position="148"/>
        <end position="169"/>
    </location>
</feature>
<keyword evidence="9" id="KW-1185">Reference proteome</keyword>
<feature type="transmembrane region" description="Helical" evidence="6">
    <location>
        <begin position="108"/>
        <end position="127"/>
    </location>
</feature>
<evidence type="ECO:0000256" key="1">
    <source>
        <dbReference type="ARBA" id="ARBA00004651"/>
    </source>
</evidence>
<sequence>MEKFFTKQRLTDLAYVIVGSFVLALSINLLLEPNDLVAGGANGISIIIKKLFGIELAVTLYAINIPLLVLCFALLGKEVGMKTIFGSMIYPFFVGLTTNLPTLTENPLLASIFGGVITGLGLGLVFKGNASTGGTAIISQIVHKYLKLPLGIAVTVVDGFVILGACLAFDIDKVLYSLICLFVIGRVVDMVQVGMDRSKNVLIISEKLEDIETMILKDMDRGVTKIAVTGSYKQNNKEMLMCVLPEKEFHDLKEHILEIDEHGFVVVMPANEVMGKGFSISK</sequence>
<dbReference type="PANTHER" id="PTHR33545">
    <property type="entry name" value="UPF0750 MEMBRANE PROTEIN YITT-RELATED"/>
    <property type="match status" value="1"/>
</dbReference>
<evidence type="ECO:0000256" key="5">
    <source>
        <dbReference type="ARBA" id="ARBA00023136"/>
    </source>
</evidence>
<dbReference type="PANTHER" id="PTHR33545:SF9">
    <property type="entry name" value="UPF0750 MEMBRANE PROTEIN YITE"/>
    <property type="match status" value="1"/>
</dbReference>
<dbReference type="AlphaFoldDB" id="A0A430A3V7"/>
<dbReference type="Proteomes" id="UP000287101">
    <property type="component" value="Unassembled WGS sequence"/>
</dbReference>
<name>A0A430A3V7_9ENTE</name>
<dbReference type="EMBL" id="NGJY01000006">
    <property type="protein sequence ID" value="RSU01327.1"/>
    <property type="molecule type" value="Genomic_DNA"/>
</dbReference>
<dbReference type="GO" id="GO:0005886">
    <property type="term" value="C:plasma membrane"/>
    <property type="evidence" value="ECO:0007669"/>
    <property type="project" value="UniProtKB-SubCell"/>
</dbReference>
<reference evidence="8 9" key="1">
    <citation type="submission" date="2017-05" db="EMBL/GenBank/DDBJ databases">
        <title>Vagococcus spp. assemblies.</title>
        <authorList>
            <person name="Gulvik C.A."/>
        </authorList>
    </citation>
    <scope>NUCLEOTIDE SEQUENCE [LARGE SCALE GENOMIC DNA]</scope>
    <source>
        <strain evidence="8 9">CCUG 41755</strain>
    </source>
</reference>
<organism evidence="8 9">
    <name type="scientific">Vagococcus fessus</name>
    <dbReference type="NCBI Taxonomy" id="120370"/>
    <lineage>
        <taxon>Bacteria</taxon>
        <taxon>Bacillati</taxon>
        <taxon>Bacillota</taxon>
        <taxon>Bacilli</taxon>
        <taxon>Lactobacillales</taxon>
        <taxon>Enterococcaceae</taxon>
        <taxon>Vagococcus</taxon>
    </lineage>
</organism>
<keyword evidence="2" id="KW-1003">Cell membrane</keyword>
<accession>A0A430A3V7</accession>
<dbReference type="PIRSF" id="PIRSF006483">
    <property type="entry name" value="Membrane_protein_YitT"/>
    <property type="match status" value="1"/>
</dbReference>